<dbReference type="PROSITE" id="PS51257">
    <property type="entry name" value="PROKAR_LIPOPROTEIN"/>
    <property type="match status" value="1"/>
</dbReference>
<evidence type="ECO:0000256" key="1">
    <source>
        <dbReference type="SAM" id="SignalP"/>
    </source>
</evidence>
<protein>
    <recommendedName>
        <fullName evidence="4">Lipoprotein</fullName>
    </recommendedName>
</protein>
<name>A0A1G6PMA0_NIADE</name>
<sequence>MRMKHFLLMATLFTGFMAALTSCGDTGKKGFTRAEDYDRYITSRITQMQQILFAVQKVTGSEDPASGDLSRFALQIDSVTKNLKELPDYNGNISYRDAAIRLADFYKKSVSGSYTEIAKVYKDVKDTTMADNKVNELIIKLQEEETLADDAFVKEREAFAARNKIRLEEEPVK</sequence>
<keyword evidence="3" id="KW-1185">Reference proteome</keyword>
<evidence type="ECO:0008006" key="4">
    <source>
        <dbReference type="Google" id="ProtNLM"/>
    </source>
</evidence>
<keyword evidence="1" id="KW-0732">Signal</keyword>
<dbReference type="STRING" id="1285928.SAMN04487894_10485"/>
<evidence type="ECO:0000313" key="2">
    <source>
        <dbReference type="EMBL" id="SDC81091.1"/>
    </source>
</evidence>
<accession>A0A1G6PMA0</accession>
<proteinExistence type="predicted"/>
<gene>
    <name evidence="2" type="ORF">SAMN04487894_10485</name>
</gene>
<reference evidence="3" key="1">
    <citation type="submission" date="2016-10" db="EMBL/GenBank/DDBJ databases">
        <authorList>
            <person name="Varghese N."/>
            <person name="Submissions S."/>
        </authorList>
    </citation>
    <scope>NUCLEOTIDE SEQUENCE [LARGE SCALE GENOMIC DNA]</scope>
    <source>
        <strain evidence="3">DSM 25811 / CCM 8410 / LMG 26954 / E90</strain>
    </source>
</reference>
<feature type="signal peptide" evidence="1">
    <location>
        <begin position="1"/>
        <end position="18"/>
    </location>
</feature>
<dbReference type="Proteomes" id="UP000198757">
    <property type="component" value="Unassembled WGS sequence"/>
</dbReference>
<evidence type="ECO:0000313" key="3">
    <source>
        <dbReference type="Proteomes" id="UP000198757"/>
    </source>
</evidence>
<organism evidence="2 3">
    <name type="scientific">Niabella drilacis (strain DSM 25811 / CCM 8410 / CCUG 62505 / LMG 26954 / E90)</name>
    <dbReference type="NCBI Taxonomy" id="1285928"/>
    <lineage>
        <taxon>Bacteria</taxon>
        <taxon>Pseudomonadati</taxon>
        <taxon>Bacteroidota</taxon>
        <taxon>Chitinophagia</taxon>
        <taxon>Chitinophagales</taxon>
        <taxon>Chitinophagaceae</taxon>
        <taxon>Niabella</taxon>
    </lineage>
</organism>
<dbReference type="EMBL" id="FMZO01000004">
    <property type="protein sequence ID" value="SDC81091.1"/>
    <property type="molecule type" value="Genomic_DNA"/>
</dbReference>
<feature type="chain" id="PRO_5011631802" description="Lipoprotein" evidence="1">
    <location>
        <begin position="19"/>
        <end position="173"/>
    </location>
</feature>
<dbReference type="AlphaFoldDB" id="A0A1G6PMA0"/>